<feature type="transmembrane region" description="Helical" evidence="1">
    <location>
        <begin position="128"/>
        <end position="148"/>
    </location>
</feature>
<dbReference type="EMBL" id="AP014680">
    <property type="protein sequence ID" value="BAP86288.1"/>
    <property type="molecule type" value="Genomic_DNA"/>
</dbReference>
<gene>
    <name evidence="3" type="ORF">LOOC260_117820</name>
</gene>
<dbReference type="Gene3D" id="1.20.144.10">
    <property type="entry name" value="Phosphatidic acid phosphatase type 2/haloperoxidase"/>
    <property type="match status" value="2"/>
</dbReference>
<feature type="transmembrane region" description="Helical" evidence="1">
    <location>
        <begin position="86"/>
        <end position="108"/>
    </location>
</feature>
<reference evidence="3 4" key="1">
    <citation type="submission" date="2014-11" db="EMBL/GenBank/DDBJ databases">
        <title>Complete genome sequence and analysis of Lactobacillus hokkaidonensis LOOC260T.</title>
        <authorList>
            <person name="Tanizawa Y."/>
            <person name="Tohno M."/>
            <person name="Kaminuma E."/>
            <person name="Nakamura Y."/>
            <person name="Arita M."/>
        </authorList>
    </citation>
    <scope>NUCLEOTIDE SEQUENCE [LARGE SCALE GENOMIC DNA]</scope>
    <source>
        <strain evidence="3 4">LOOC260</strain>
    </source>
</reference>
<dbReference type="SUPFAM" id="SSF48317">
    <property type="entry name" value="Acid phosphatase/Vanadium-dependent haloperoxidase"/>
    <property type="match status" value="1"/>
</dbReference>
<keyword evidence="1" id="KW-0812">Transmembrane</keyword>
<proteinExistence type="predicted"/>
<dbReference type="STRING" id="1291742.LOOC260_117820"/>
<accession>A0A0A1GZ53</accession>
<dbReference type="AlphaFoldDB" id="A0A0A1GZ53"/>
<evidence type="ECO:0000256" key="1">
    <source>
        <dbReference type="SAM" id="Phobius"/>
    </source>
</evidence>
<dbReference type="Proteomes" id="UP000031620">
    <property type="component" value="Chromosome"/>
</dbReference>
<feature type="domain" description="Phosphatidic acid phosphatase type 2/haloperoxidase" evidence="2">
    <location>
        <begin position="87"/>
        <end position="198"/>
    </location>
</feature>
<dbReference type="InterPro" id="IPR000326">
    <property type="entry name" value="PAP2/HPO"/>
</dbReference>
<feature type="transmembrane region" description="Helical" evidence="1">
    <location>
        <begin position="155"/>
        <end position="175"/>
    </location>
</feature>
<keyword evidence="1" id="KW-1133">Transmembrane helix</keyword>
<evidence type="ECO:0000313" key="4">
    <source>
        <dbReference type="Proteomes" id="UP000031620"/>
    </source>
</evidence>
<dbReference type="SMART" id="SM00014">
    <property type="entry name" value="acidPPc"/>
    <property type="match status" value="1"/>
</dbReference>
<dbReference type="RefSeq" id="WP_052467352.1">
    <property type="nucleotide sequence ID" value="NZ_AP014680.1"/>
</dbReference>
<organism evidence="3 4">
    <name type="scientific">Paucilactobacillus hokkaidonensis JCM 18461</name>
    <dbReference type="NCBI Taxonomy" id="1291742"/>
    <lineage>
        <taxon>Bacteria</taxon>
        <taxon>Bacillati</taxon>
        <taxon>Bacillota</taxon>
        <taxon>Bacilli</taxon>
        <taxon>Lactobacillales</taxon>
        <taxon>Lactobacillaceae</taxon>
        <taxon>Paucilactobacillus</taxon>
    </lineage>
</organism>
<dbReference type="PANTHER" id="PTHR14969">
    <property type="entry name" value="SPHINGOSINE-1-PHOSPHATE PHOSPHOHYDROLASE"/>
    <property type="match status" value="1"/>
</dbReference>
<evidence type="ECO:0000313" key="3">
    <source>
        <dbReference type="EMBL" id="BAP86288.1"/>
    </source>
</evidence>
<evidence type="ECO:0000259" key="2">
    <source>
        <dbReference type="SMART" id="SM00014"/>
    </source>
</evidence>
<feature type="transmembrane region" description="Helical" evidence="1">
    <location>
        <begin position="54"/>
        <end position="79"/>
    </location>
</feature>
<feature type="transmembrane region" description="Helical" evidence="1">
    <location>
        <begin position="187"/>
        <end position="205"/>
    </location>
</feature>
<name>A0A0A1GZ53_9LACO</name>
<dbReference type="PANTHER" id="PTHR14969:SF13">
    <property type="entry name" value="AT30094P"/>
    <property type="match status" value="1"/>
</dbReference>
<feature type="transmembrane region" description="Helical" evidence="1">
    <location>
        <begin position="7"/>
        <end position="27"/>
    </location>
</feature>
<dbReference type="KEGG" id="lho:LOOC260_117820"/>
<dbReference type="Pfam" id="PF01569">
    <property type="entry name" value="PAP2"/>
    <property type="match status" value="1"/>
</dbReference>
<dbReference type="InterPro" id="IPR036938">
    <property type="entry name" value="PAP2/HPO_sf"/>
</dbReference>
<dbReference type="CDD" id="cd03392">
    <property type="entry name" value="PAP2_like_2"/>
    <property type="match status" value="1"/>
</dbReference>
<sequence length="221" mass="25175">MHKNKNWLITGSIALILFLGLTLTVYVDPLWLTVFDSKIQELVLPLVDTTRTQILSTLVFFGSPGIDILLTILLAGAFWIRRERLIAVWIGAVQLGGDVLAFLIKEVVQRPRPIGQLVKDTGFSYPSGHTFSTAILILTILFIIVPLLEDQEVQLLVSLLAIIWIIIIAFSRIYLRNHFPTDVLAGLLLAVSWWEIMRAAYFYYLESNFQFLKVKNMKEEN</sequence>
<protein>
    <submittedName>
        <fullName evidence="3">Phosphatidylglycerophosphatase</fullName>
    </submittedName>
</protein>
<dbReference type="HOGENOM" id="CLU_072573_3_3_9"/>
<keyword evidence="1" id="KW-0472">Membrane</keyword>